<dbReference type="EMBL" id="JABBGG010000010">
    <property type="protein sequence ID" value="NML62815.1"/>
    <property type="molecule type" value="Genomic_DNA"/>
</dbReference>
<dbReference type="PANTHER" id="PTHR43777">
    <property type="entry name" value="MOLYBDENUM COFACTOR CYTIDYLYLTRANSFERASE"/>
    <property type="match status" value="1"/>
</dbReference>
<proteinExistence type="predicted"/>
<name>A0A848HN81_9BURK</name>
<keyword evidence="1" id="KW-0460">Magnesium</keyword>
<dbReference type="Pfam" id="PF12804">
    <property type="entry name" value="NTP_transf_3"/>
    <property type="match status" value="1"/>
</dbReference>
<sequence length="196" mass="19807">MALVGILLAAGRGRRFDPSGERNKLLQPLPGGDAVVVASARHLLAALPEVVAVVGPEGEGVAAELRALGCRVTVCADAGAGMGVSLAHAIGHTAPQAAGWLIALGDMPHVLPSTIRALAQAVEQGHAIAVPVMGGRRGNPVAFGRQHLAALLALDGDQGARNIVKANPVIEIAVDDPGIFQDVDTAADLSAQRDSG</sequence>
<accession>A0A848HN81</accession>
<keyword evidence="3" id="KW-0808">Transferase</keyword>
<dbReference type="AlphaFoldDB" id="A0A848HN81"/>
<comment type="caution">
    <text evidence="3">The sequence shown here is derived from an EMBL/GenBank/DDBJ whole genome shotgun (WGS) entry which is preliminary data.</text>
</comment>
<dbReference type="Gene3D" id="3.90.550.10">
    <property type="entry name" value="Spore Coat Polysaccharide Biosynthesis Protein SpsA, Chain A"/>
    <property type="match status" value="1"/>
</dbReference>
<dbReference type="InterPro" id="IPR029044">
    <property type="entry name" value="Nucleotide-diphossugar_trans"/>
</dbReference>
<keyword evidence="4" id="KW-1185">Reference proteome</keyword>
<reference evidence="3 4" key="1">
    <citation type="submission" date="2020-04" db="EMBL/GenBank/DDBJ databases">
        <title>Massilia sp. RP-1-19 isolated from soil.</title>
        <authorList>
            <person name="Dahal R.H."/>
        </authorList>
    </citation>
    <scope>NUCLEOTIDE SEQUENCE [LARGE SCALE GENOMIC DNA]</scope>
    <source>
        <strain evidence="3 4">RP-1-19</strain>
    </source>
</reference>
<protein>
    <submittedName>
        <fullName evidence="3">Nucleotidyltransferase family protein</fullName>
    </submittedName>
</protein>
<dbReference type="Proteomes" id="UP000583752">
    <property type="component" value="Unassembled WGS sequence"/>
</dbReference>
<dbReference type="PANTHER" id="PTHR43777:SF1">
    <property type="entry name" value="MOLYBDENUM COFACTOR CYTIDYLYLTRANSFERASE"/>
    <property type="match status" value="1"/>
</dbReference>
<evidence type="ECO:0000313" key="3">
    <source>
        <dbReference type="EMBL" id="NML62815.1"/>
    </source>
</evidence>
<dbReference type="RefSeq" id="WP_169468155.1">
    <property type="nucleotide sequence ID" value="NZ_JABBGG010000010.1"/>
</dbReference>
<dbReference type="InterPro" id="IPR025877">
    <property type="entry name" value="MobA-like_NTP_Trfase"/>
</dbReference>
<evidence type="ECO:0000259" key="2">
    <source>
        <dbReference type="Pfam" id="PF12804"/>
    </source>
</evidence>
<feature type="domain" description="MobA-like NTP transferase" evidence="2">
    <location>
        <begin position="5"/>
        <end position="166"/>
    </location>
</feature>
<evidence type="ECO:0000256" key="1">
    <source>
        <dbReference type="ARBA" id="ARBA00022842"/>
    </source>
</evidence>
<dbReference type="GO" id="GO:0016779">
    <property type="term" value="F:nucleotidyltransferase activity"/>
    <property type="evidence" value="ECO:0007669"/>
    <property type="project" value="UniProtKB-ARBA"/>
</dbReference>
<dbReference type="SUPFAM" id="SSF53448">
    <property type="entry name" value="Nucleotide-diphospho-sugar transferases"/>
    <property type="match status" value="1"/>
</dbReference>
<evidence type="ECO:0000313" key="4">
    <source>
        <dbReference type="Proteomes" id="UP000583752"/>
    </source>
</evidence>
<organism evidence="3 4">
    <name type="scientific">Massilia polaris</name>
    <dbReference type="NCBI Taxonomy" id="2728846"/>
    <lineage>
        <taxon>Bacteria</taxon>
        <taxon>Pseudomonadati</taxon>
        <taxon>Pseudomonadota</taxon>
        <taxon>Betaproteobacteria</taxon>
        <taxon>Burkholderiales</taxon>
        <taxon>Oxalobacteraceae</taxon>
        <taxon>Telluria group</taxon>
        <taxon>Massilia</taxon>
    </lineage>
</organism>
<gene>
    <name evidence="3" type="ORF">HHL21_17375</name>
</gene>
<dbReference type="CDD" id="cd04182">
    <property type="entry name" value="GT_2_like_f"/>
    <property type="match status" value="1"/>
</dbReference>